<organism evidence="1 2">
    <name type="scientific">Helianthus annuus</name>
    <name type="common">Common sunflower</name>
    <dbReference type="NCBI Taxonomy" id="4232"/>
    <lineage>
        <taxon>Eukaryota</taxon>
        <taxon>Viridiplantae</taxon>
        <taxon>Streptophyta</taxon>
        <taxon>Embryophyta</taxon>
        <taxon>Tracheophyta</taxon>
        <taxon>Spermatophyta</taxon>
        <taxon>Magnoliopsida</taxon>
        <taxon>eudicotyledons</taxon>
        <taxon>Gunneridae</taxon>
        <taxon>Pentapetalae</taxon>
        <taxon>asterids</taxon>
        <taxon>campanulids</taxon>
        <taxon>Asterales</taxon>
        <taxon>Asteraceae</taxon>
        <taxon>Asteroideae</taxon>
        <taxon>Heliantheae alliance</taxon>
        <taxon>Heliantheae</taxon>
        <taxon>Helianthus</taxon>
    </lineage>
</organism>
<sequence length="443" mass="50105">MTIPHSFLHSHQKLPLPSPSLSRIFIQETNSHTQKSVFSLDAIQHSHIHHLSSLSRASLQTTHTNNTPHLTHSTPSLCALKAGNWSGKTTGGAAVVVSSNRRDPPTPFPLLCVTGRPPPPPGTLISGDERRSTADDGQAVVYGGVGSGDCSKSQQSQVHYTVDDGDDGGDTVPPCGVGSRNGCCFSKPMHGWNRRTIGDKRKKGIFKRECTNREASGAQNPFGNNDYYRKAIYHQVSQQPYQQQSPQTLHARMEIEESKKAYLVNQDDERSSKGFSWDKYISTDTKACLINQDDERLPKGFSFDDFDSNRISDHKAFVAQIVKDSDDDYYERKMKEHLRFLAERDDYDDANVRVTQKKVTKQDDSDDDTLYYARRMKEYEKLRAEKDDSDMENARVMKKQVKKQDDSDEETVRVIKKQVKEIPAFKIEMEADAEKMSENCENY</sequence>
<dbReference type="EMBL" id="CM007890">
    <property type="protein sequence ID" value="OTG36174.1"/>
    <property type="molecule type" value="Genomic_DNA"/>
</dbReference>
<proteinExistence type="predicted"/>
<evidence type="ECO:0000313" key="2">
    <source>
        <dbReference type="Proteomes" id="UP000215914"/>
    </source>
</evidence>
<accession>A0A251VL47</accession>
<keyword evidence="2" id="KW-1185">Reference proteome</keyword>
<gene>
    <name evidence="1" type="ORF">HannXRQ_Chr01g0004721</name>
</gene>
<name>A0A251VL47_HELAN</name>
<protein>
    <submittedName>
        <fullName evidence="1">Uncharacterized protein</fullName>
    </submittedName>
</protein>
<dbReference type="Proteomes" id="UP000215914">
    <property type="component" value="Chromosome 1"/>
</dbReference>
<reference evidence="2" key="1">
    <citation type="journal article" date="2017" name="Nature">
        <title>The sunflower genome provides insights into oil metabolism, flowering and Asterid evolution.</title>
        <authorList>
            <person name="Badouin H."/>
            <person name="Gouzy J."/>
            <person name="Grassa C.J."/>
            <person name="Murat F."/>
            <person name="Staton S.E."/>
            <person name="Cottret L."/>
            <person name="Lelandais-Briere C."/>
            <person name="Owens G.L."/>
            <person name="Carrere S."/>
            <person name="Mayjonade B."/>
            <person name="Legrand L."/>
            <person name="Gill N."/>
            <person name="Kane N.C."/>
            <person name="Bowers J.E."/>
            <person name="Hubner S."/>
            <person name="Bellec A."/>
            <person name="Berard A."/>
            <person name="Berges H."/>
            <person name="Blanchet N."/>
            <person name="Boniface M.C."/>
            <person name="Brunel D."/>
            <person name="Catrice O."/>
            <person name="Chaidir N."/>
            <person name="Claudel C."/>
            <person name="Donnadieu C."/>
            <person name="Faraut T."/>
            <person name="Fievet G."/>
            <person name="Helmstetter N."/>
            <person name="King M."/>
            <person name="Knapp S.J."/>
            <person name="Lai Z."/>
            <person name="Le Paslier M.C."/>
            <person name="Lippi Y."/>
            <person name="Lorenzon L."/>
            <person name="Mandel J.R."/>
            <person name="Marage G."/>
            <person name="Marchand G."/>
            <person name="Marquand E."/>
            <person name="Bret-Mestries E."/>
            <person name="Morien E."/>
            <person name="Nambeesan S."/>
            <person name="Nguyen T."/>
            <person name="Pegot-Espagnet P."/>
            <person name="Pouilly N."/>
            <person name="Raftis F."/>
            <person name="Sallet E."/>
            <person name="Schiex T."/>
            <person name="Thomas J."/>
            <person name="Vandecasteele C."/>
            <person name="Vares D."/>
            <person name="Vear F."/>
            <person name="Vautrin S."/>
            <person name="Crespi M."/>
            <person name="Mangin B."/>
            <person name="Burke J.M."/>
            <person name="Salse J."/>
            <person name="Munos S."/>
            <person name="Vincourt P."/>
            <person name="Rieseberg L.H."/>
            <person name="Langlade N.B."/>
        </authorList>
    </citation>
    <scope>NUCLEOTIDE SEQUENCE [LARGE SCALE GENOMIC DNA]</scope>
    <source>
        <strain evidence="2">cv. SF193</strain>
    </source>
</reference>
<dbReference type="InParanoid" id="A0A251VL47"/>
<dbReference type="AlphaFoldDB" id="A0A251VL47"/>
<evidence type="ECO:0000313" key="1">
    <source>
        <dbReference type="EMBL" id="OTG36174.1"/>
    </source>
</evidence>